<dbReference type="RefSeq" id="WP_015158651.1">
    <property type="nucleotide sequence ID" value="NC_019697.1"/>
</dbReference>
<sequence>MTDPNSISQSSFGDGSQNIAQNSGIAIAKVEQVILRFDISPQKIRTLDRFWKSWSQDTKPPFSPDLVIGGREKDRERVISWLRGNPDVLILQGEPQKEVSAFLAAVVQGLEPEERTKILSCAVVINCEISWQQLIESSDPLILIVELGEPDGIGTAIQNGHHVFVSCDRLSSDLENLLPRIVHDAAEKALQGMGLNRNKSHSYATLSRRSLSALRRKLAIAKNIQQPAWAKPNEARALLAPLLVSAWSDSWDGDRKVLEQLSEQSYDAIQTQLVRWANEPDAPVRKIGDVWTIASQEDAWILIARYLTDDDLKRFEDVAVEVLSELNPAFELPPEERMMATIYGKVLTRSNCLREGILEMLALMATRSSEILLSGANRSGEDVASRIVWRLMEQVKDHPILWASLSDKLPLIAEAAPEVLLDAIEEGLSGENPILISLFQDRSSHSALSSPHTGLLWAMERLALHPDYLSRSALSLARLTRLDPGGNLGNRPKSSLETVFIWWLYFHPNANASLSDCLQTIDTLYQREPDIAWNLSMSLISHYHMSLMERKTRWRDWVTETASTFISQDLMDASDAILEKLIANAGVNIARWCSLIDRARFMTANQKDAIVNSLEILKSQQFSFEERVSISDCLRHEISDYQKFFDSQWSMSIENIQRLNAILMQLEPDDLVYRHRELFTYVRDEDGIIENSRLEALAEILNLQGWDGVIQLAQQVRAPSFVGVALAQTQSLPIDLNLFLRENLGSPDLWRHELASSYIRCNAYDRGELWIDDCLKDNLSPWSAEGYGKFLLCLPFNLCLIDRLNAAHSETQSYFWRNVKHVEFLGVERTDWVLAKLLEFGRPHLAVDQISWVLKDNPELFSLDRIAEILESSAQTEAGQGFDRTLFPHHSAELLNYLEKTEFSRDRLANLELAYFQIHTHSRSPRILFDRLSKNPEFFVEALQCISHAENQTAANGNDEHPNRSLAQLVWHLLERWKQLPGILEDETVDEIALKSWVVNVCELAAECDRSNIADRYIGYRLSFSPSDPDGAWPHRVVRDLIELANSTVKDSWRTQIYNNRGVTSRSSTDGGEQERVLAEKYEKDAKQIGNKWPQTAAILRKLANGYNQKAAKEDVNAELTQDFW</sequence>
<name>K9UBI9_CHAP6</name>
<dbReference type="eggNOG" id="COG3093">
    <property type="taxonomic scope" value="Bacteria"/>
</dbReference>
<accession>K9UBI9</accession>
<dbReference type="EMBL" id="CP003600">
    <property type="protein sequence ID" value="AFY92467.1"/>
    <property type="molecule type" value="Genomic_DNA"/>
</dbReference>
<reference evidence="1 2" key="1">
    <citation type="submission" date="2012-05" db="EMBL/GenBank/DDBJ databases">
        <title>Finished chromosome of genome of Chamaesiphon sp. PCC 6605.</title>
        <authorList>
            <consortium name="US DOE Joint Genome Institute"/>
            <person name="Gugger M."/>
            <person name="Coursin T."/>
            <person name="Rippka R."/>
            <person name="Tandeau De Marsac N."/>
            <person name="Huntemann M."/>
            <person name="Wei C.-L."/>
            <person name="Han J."/>
            <person name="Detter J.C."/>
            <person name="Han C."/>
            <person name="Tapia R."/>
            <person name="Chen A."/>
            <person name="Kyrpides N."/>
            <person name="Mavromatis K."/>
            <person name="Markowitz V."/>
            <person name="Szeto E."/>
            <person name="Ivanova N."/>
            <person name="Pagani I."/>
            <person name="Pati A."/>
            <person name="Goodwin L."/>
            <person name="Nordberg H.P."/>
            <person name="Cantor M.N."/>
            <person name="Hua S.X."/>
            <person name="Woyke T."/>
            <person name="Kerfeld C.A."/>
        </authorList>
    </citation>
    <scope>NUCLEOTIDE SEQUENCE [LARGE SCALE GENOMIC DNA]</scope>
    <source>
        <strain evidence="2">ATCC 27169 / PCC 6605</strain>
    </source>
</reference>
<dbReference type="OrthoDB" id="9796370at2"/>
<keyword evidence="2" id="KW-1185">Reference proteome</keyword>
<evidence type="ECO:0000313" key="2">
    <source>
        <dbReference type="Proteomes" id="UP000010366"/>
    </source>
</evidence>
<gene>
    <name evidence="1" type="ORF">Cha6605_1263</name>
</gene>
<proteinExistence type="predicted"/>
<dbReference type="KEGG" id="cmp:Cha6605_1263"/>
<dbReference type="AlphaFoldDB" id="K9UBI9"/>
<dbReference type="STRING" id="1173020.Cha6605_1263"/>
<organism evidence="1 2">
    <name type="scientific">Chamaesiphon minutus (strain ATCC 27169 / PCC 6605)</name>
    <dbReference type="NCBI Taxonomy" id="1173020"/>
    <lineage>
        <taxon>Bacteria</taxon>
        <taxon>Bacillati</taxon>
        <taxon>Cyanobacteriota</taxon>
        <taxon>Cyanophyceae</taxon>
        <taxon>Gomontiellales</taxon>
        <taxon>Chamaesiphonaceae</taxon>
        <taxon>Chamaesiphon</taxon>
    </lineage>
</organism>
<evidence type="ECO:0000313" key="1">
    <source>
        <dbReference type="EMBL" id="AFY92467.1"/>
    </source>
</evidence>
<dbReference type="HOGENOM" id="CLU_007145_0_0_3"/>
<protein>
    <submittedName>
        <fullName evidence="1">Uncharacterized protein</fullName>
    </submittedName>
</protein>
<dbReference type="Proteomes" id="UP000010366">
    <property type="component" value="Chromosome"/>
</dbReference>